<sequence>MLFLGSGTSPPSALRYGGAFCRSAREAASVSRQAHALLDADGNGGGLGQQHRELLPCLRHVGVSRGTVLLPNSAVTTSGCVRGKGRLQHYSGRRAEAELPPVPHIRPMCKKRECPSDRVLRSSGHIARKAPHCQQGGHVQLCQRVVRVQQGRSVVHRPVRGGHQGVGGAAGHHVLCLEEELLHCCCIPVP</sequence>
<feature type="non-terminal residue" evidence="1">
    <location>
        <position position="190"/>
    </location>
</feature>
<organism evidence="1 2">
    <name type="scientific">Amblyomma americanum</name>
    <name type="common">Lone star tick</name>
    <dbReference type="NCBI Taxonomy" id="6943"/>
    <lineage>
        <taxon>Eukaryota</taxon>
        <taxon>Metazoa</taxon>
        <taxon>Ecdysozoa</taxon>
        <taxon>Arthropoda</taxon>
        <taxon>Chelicerata</taxon>
        <taxon>Arachnida</taxon>
        <taxon>Acari</taxon>
        <taxon>Parasitiformes</taxon>
        <taxon>Ixodida</taxon>
        <taxon>Ixodoidea</taxon>
        <taxon>Ixodidae</taxon>
        <taxon>Amblyomminae</taxon>
        <taxon>Amblyomma</taxon>
    </lineage>
</organism>
<reference evidence="1 2" key="1">
    <citation type="journal article" date="2023" name="Arcadia Sci">
        <title>De novo assembly of a long-read Amblyomma americanum tick genome.</title>
        <authorList>
            <person name="Chou S."/>
            <person name="Poskanzer K.E."/>
            <person name="Rollins M."/>
            <person name="Thuy-Boun P.S."/>
        </authorList>
    </citation>
    <scope>NUCLEOTIDE SEQUENCE [LARGE SCALE GENOMIC DNA]</scope>
    <source>
        <strain evidence="1">F_SG_1</strain>
        <tissue evidence="1">Salivary glands</tissue>
    </source>
</reference>
<proteinExistence type="predicted"/>
<accession>A0AAQ4EXD6</accession>
<dbReference type="AlphaFoldDB" id="A0AAQ4EXD6"/>
<comment type="caution">
    <text evidence="1">The sequence shown here is derived from an EMBL/GenBank/DDBJ whole genome shotgun (WGS) entry which is preliminary data.</text>
</comment>
<name>A0AAQ4EXD6_AMBAM</name>
<evidence type="ECO:0000313" key="2">
    <source>
        <dbReference type="Proteomes" id="UP001321473"/>
    </source>
</evidence>
<dbReference type="Proteomes" id="UP001321473">
    <property type="component" value="Unassembled WGS sequence"/>
</dbReference>
<keyword evidence="2" id="KW-1185">Reference proteome</keyword>
<evidence type="ECO:0000313" key="1">
    <source>
        <dbReference type="EMBL" id="KAK8779262.1"/>
    </source>
</evidence>
<gene>
    <name evidence="1" type="ORF">V5799_019397</name>
</gene>
<protein>
    <submittedName>
        <fullName evidence="1">Uncharacterized protein</fullName>
    </submittedName>
</protein>
<dbReference type="EMBL" id="JARKHS020009977">
    <property type="protein sequence ID" value="KAK8779262.1"/>
    <property type="molecule type" value="Genomic_DNA"/>
</dbReference>